<feature type="region of interest" description="Disordered" evidence="1">
    <location>
        <begin position="281"/>
        <end position="311"/>
    </location>
</feature>
<feature type="compositionally biased region" description="Polar residues" evidence="1">
    <location>
        <begin position="143"/>
        <end position="169"/>
    </location>
</feature>
<name>A0AAE1P9A3_9EUCA</name>
<feature type="compositionally biased region" description="Basic and acidic residues" evidence="1">
    <location>
        <begin position="116"/>
        <end position="126"/>
    </location>
</feature>
<comment type="caution">
    <text evidence="2">The sequence shown here is derived from an EMBL/GenBank/DDBJ whole genome shotgun (WGS) entry which is preliminary data.</text>
</comment>
<gene>
    <name evidence="2" type="ORF">Pmani_024657</name>
</gene>
<accession>A0AAE1P9A3</accession>
<feature type="region of interest" description="Disordered" evidence="1">
    <location>
        <begin position="114"/>
        <end position="172"/>
    </location>
</feature>
<organism evidence="2 3">
    <name type="scientific">Petrolisthes manimaculis</name>
    <dbReference type="NCBI Taxonomy" id="1843537"/>
    <lineage>
        <taxon>Eukaryota</taxon>
        <taxon>Metazoa</taxon>
        <taxon>Ecdysozoa</taxon>
        <taxon>Arthropoda</taxon>
        <taxon>Crustacea</taxon>
        <taxon>Multicrustacea</taxon>
        <taxon>Malacostraca</taxon>
        <taxon>Eumalacostraca</taxon>
        <taxon>Eucarida</taxon>
        <taxon>Decapoda</taxon>
        <taxon>Pleocyemata</taxon>
        <taxon>Anomura</taxon>
        <taxon>Galatheoidea</taxon>
        <taxon>Porcellanidae</taxon>
        <taxon>Petrolisthes</taxon>
    </lineage>
</organism>
<keyword evidence="3" id="KW-1185">Reference proteome</keyword>
<proteinExistence type="predicted"/>
<sequence>MGEIELGPAAEATIQAYKELALDPAKRLALALDRTCIQFLAYVVAEGEGSLVQASVDTLTLIAEAKDCRPSLANTFGVLEALQSVTEDEESYSQNLRDQAAGLFTSLQFARHIKNPTKETKTDNGDSRSSLSSEPSSVSTASTYTHTSSVDQINVKQSDTVDGSGNIKSGTEPVVATTQPVKKDGGCTNKSAVEKRESFLGPHNSRAKIVTLFIKGMVNPEHRKLVEEELVRVRGLISIVFDLGHSRVTCRVKKDLPPEKLAAAVARTEAFSALQVTTNEKGEEEMISLDPASRPSLPSTHKSEEEELPDYLPEEDLEPIEDANSAMAPSGTLMETATSWFSSATNLLQKSFYW</sequence>
<dbReference type="PANTHER" id="PTHR28592">
    <property type="entry name" value="ARMADILLO REPEAT-CONTAINING PROTEIN 1"/>
    <property type="match status" value="1"/>
</dbReference>
<feature type="compositionally biased region" description="Low complexity" evidence="1">
    <location>
        <begin position="127"/>
        <end position="142"/>
    </location>
</feature>
<reference evidence="2" key="1">
    <citation type="submission" date="2023-11" db="EMBL/GenBank/DDBJ databases">
        <title>Genome assemblies of two species of porcelain crab, Petrolisthes cinctipes and Petrolisthes manimaculis (Anomura: Porcellanidae).</title>
        <authorList>
            <person name="Angst P."/>
        </authorList>
    </citation>
    <scope>NUCLEOTIDE SEQUENCE</scope>
    <source>
        <strain evidence="2">PB745_02</strain>
        <tissue evidence="2">Gill</tissue>
    </source>
</reference>
<dbReference type="GO" id="GO:0046872">
    <property type="term" value="F:metal ion binding"/>
    <property type="evidence" value="ECO:0007669"/>
    <property type="project" value="InterPro"/>
</dbReference>
<dbReference type="InterPro" id="IPR036163">
    <property type="entry name" value="HMA_dom_sf"/>
</dbReference>
<evidence type="ECO:0000313" key="2">
    <source>
        <dbReference type="EMBL" id="KAK4303314.1"/>
    </source>
</evidence>
<protein>
    <recommendedName>
        <fullName evidence="4">Armadillo repeat-containing protein 1</fullName>
    </recommendedName>
</protein>
<evidence type="ECO:0000256" key="1">
    <source>
        <dbReference type="SAM" id="MobiDB-lite"/>
    </source>
</evidence>
<dbReference type="EMBL" id="JAWZYT010002603">
    <property type="protein sequence ID" value="KAK4303314.1"/>
    <property type="molecule type" value="Genomic_DNA"/>
</dbReference>
<dbReference type="Proteomes" id="UP001292094">
    <property type="component" value="Unassembled WGS sequence"/>
</dbReference>
<dbReference type="PANTHER" id="PTHR28592:SF1">
    <property type="entry name" value="ARMADILLO REPEAT-CONTAINING PROTEIN 1"/>
    <property type="match status" value="1"/>
</dbReference>
<dbReference type="SUPFAM" id="SSF55008">
    <property type="entry name" value="HMA, heavy metal-associated domain"/>
    <property type="match status" value="1"/>
</dbReference>
<evidence type="ECO:0008006" key="4">
    <source>
        <dbReference type="Google" id="ProtNLM"/>
    </source>
</evidence>
<dbReference type="AlphaFoldDB" id="A0AAE1P9A3"/>
<evidence type="ECO:0000313" key="3">
    <source>
        <dbReference type="Proteomes" id="UP001292094"/>
    </source>
</evidence>